<dbReference type="PRINTS" id="PR00081">
    <property type="entry name" value="GDHRDH"/>
</dbReference>
<evidence type="ECO:0000256" key="2">
    <source>
        <dbReference type="ARBA" id="ARBA00023002"/>
    </source>
</evidence>
<dbReference type="OrthoDB" id="498125at2759"/>
<name>A0A6A4HTG2_9AGAR</name>
<dbReference type="Gene3D" id="3.40.50.720">
    <property type="entry name" value="NAD(P)-binding Rossmann-like Domain"/>
    <property type="match status" value="1"/>
</dbReference>
<gene>
    <name evidence="3" type="ORF">BT96DRAFT_1018315</name>
</gene>
<dbReference type="InterPro" id="IPR036291">
    <property type="entry name" value="NAD(P)-bd_dom_sf"/>
</dbReference>
<evidence type="ECO:0000313" key="3">
    <source>
        <dbReference type="EMBL" id="KAE9401233.1"/>
    </source>
</evidence>
<dbReference type="GO" id="GO:0016616">
    <property type="term" value="F:oxidoreductase activity, acting on the CH-OH group of donors, NAD or NADP as acceptor"/>
    <property type="evidence" value="ECO:0007669"/>
    <property type="project" value="TreeGrafter"/>
</dbReference>
<organism evidence="3 4">
    <name type="scientific">Gymnopus androsaceus JB14</name>
    <dbReference type="NCBI Taxonomy" id="1447944"/>
    <lineage>
        <taxon>Eukaryota</taxon>
        <taxon>Fungi</taxon>
        <taxon>Dikarya</taxon>
        <taxon>Basidiomycota</taxon>
        <taxon>Agaricomycotina</taxon>
        <taxon>Agaricomycetes</taxon>
        <taxon>Agaricomycetidae</taxon>
        <taxon>Agaricales</taxon>
        <taxon>Marasmiineae</taxon>
        <taxon>Omphalotaceae</taxon>
        <taxon>Gymnopus</taxon>
    </lineage>
</organism>
<keyword evidence="2" id="KW-0560">Oxidoreductase</keyword>
<dbReference type="AlphaFoldDB" id="A0A6A4HTG2"/>
<dbReference type="SUPFAM" id="SSF51735">
    <property type="entry name" value="NAD(P)-binding Rossmann-fold domains"/>
    <property type="match status" value="1"/>
</dbReference>
<proteinExistence type="inferred from homology"/>
<dbReference type="Proteomes" id="UP000799118">
    <property type="component" value="Unassembled WGS sequence"/>
</dbReference>
<comment type="similarity">
    <text evidence="1">Belongs to the short-chain dehydrogenases/reductases (SDR) family.</text>
</comment>
<accession>A0A6A4HTG2</accession>
<keyword evidence="4" id="KW-1185">Reference proteome</keyword>
<evidence type="ECO:0000313" key="4">
    <source>
        <dbReference type="Proteomes" id="UP000799118"/>
    </source>
</evidence>
<dbReference type="Pfam" id="PF13561">
    <property type="entry name" value="adh_short_C2"/>
    <property type="match status" value="1"/>
</dbReference>
<evidence type="ECO:0000256" key="1">
    <source>
        <dbReference type="ARBA" id="ARBA00006484"/>
    </source>
</evidence>
<reference evidence="3" key="1">
    <citation type="journal article" date="2019" name="Environ. Microbiol.">
        <title>Fungal ecological strategies reflected in gene transcription - a case study of two litter decomposers.</title>
        <authorList>
            <person name="Barbi F."/>
            <person name="Kohler A."/>
            <person name="Barry K."/>
            <person name="Baskaran P."/>
            <person name="Daum C."/>
            <person name="Fauchery L."/>
            <person name="Ihrmark K."/>
            <person name="Kuo A."/>
            <person name="LaButti K."/>
            <person name="Lipzen A."/>
            <person name="Morin E."/>
            <person name="Grigoriev I.V."/>
            <person name="Henrissat B."/>
            <person name="Lindahl B."/>
            <person name="Martin F."/>
        </authorList>
    </citation>
    <scope>NUCLEOTIDE SEQUENCE</scope>
    <source>
        <strain evidence="3">JB14</strain>
    </source>
</reference>
<dbReference type="InterPro" id="IPR002347">
    <property type="entry name" value="SDR_fam"/>
</dbReference>
<dbReference type="PANTHER" id="PTHR42760">
    <property type="entry name" value="SHORT-CHAIN DEHYDROGENASES/REDUCTASES FAMILY MEMBER"/>
    <property type="match status" value="1"/>
</dbReference>
<dbReference type="PANTHER" id="PTHR42760:SF133">
    <property type="entry name" value="3-OXOACYL-[ACYL-CARRIER-PROTEIN] REDUCTASE"/>
    <property type="match status" value="1"/>
</dbReference>
<dbReference type="EMBL" id="ML769448">
    <property type="protein sequence ID" value="KAE9401233.1"/>
    <property type="molecule type" value="Genomic_DNA"/>
</dbReference>
<sequence length="244" mass="25722">MAPIKPLGVALVTGAAQGIGKAIAMRLASDGFKVALNDVPSKREQFAAVAREIDEKYGLGTFVAPADVSQEMEVKEMVESSSKALGGLDVMVANAGIVGVFKPIMEMSLDEWDEVQRVNLRGAFLCYKYGAKEIVATGRPGGRIIGASSAWGRQGTSSSAALELGEHGITVNAYAPGIIRTAASEPVIASGVLKKLFPGFPPFGKIGEPEDIASIVSYLASKESHYITGFPSTLEHISISNCYR</sequence>
<protein>
    <submittedName>
        <fullName evidence="3">Short chain oxidoreductase</fullName>
    </submittedName>
</protein>